<protein>
    <submittedName>
        <fullName evidence="1">Unnamed protein product</fullName>
    </submittedName>
</protein>
<evidence type="ECO:0000313" key="1">
    <source>
        <dbReference type="EMBL" id="GMF24341.1"/>
    </source>
</evidence>
<reference evidence="1" key="1">
    <citation type="submission" date="2023-04" db="EMBL/GenBank/DDBJ databases">
        <title>Phytophthora fragariaefolia NBRC 109709.</title>
        <authorList>
            <person name="Ichikawa N."/>
            <person name="Sato H."/>
            <person name="Tonouchi N."/>
        </authorList>
    </citation>
    <scope>NUCLEOTIDE SEQUENCE</scope>
    <source>
        <strain evidence="1">NBRC 109709</strain>
    </source>
</reference>
<accession>A0A9W6X0I6</accession>
<dbReference type="PANTHER" id="PTHR11439">
    <property type="entry name" value="GAG-POL-RELATED RETROTRANSPOSON"/>
    <property type="match status" value="1"/>
</dbReference>
<dbReference type="PANTHER" id="PTHR11439:SF491">
    <property type="entry name" value="INTEGRASE CATALYTIC DOMAIN-CONTAINING PROTEIN"/>
    <property type="match status" value="1"/>
</dbReference>
<dbReference type="OrthoDB" id="166887at2759"/>
<sequence length="227" mass="25035">MKVCEEILTKYGYDAANKCGNPIETKARLVPAGDDESVDSSFDYRGALGMLMILATCTRPGLAYALGQLSRFVSKPTTKHVEALKRVLRYLVETTEYGIRYLRGPADGNPIITLYAAEAEYVAACEASMEATAEGNILTEVLAHHTIKPVIGIDSSAAHVMATSPTYSRRTRLIELRWHYVREQVQRGSIEMVTIQGEENPVDAFSKPLDKARLNKLCEMMGIMAAT</sequence>
<dbReference type="AlphaFoldDB" id="A0A9W6X0I6"/>
<dbReference type="EMBL" id="BSXT01000320">
    <property type="protein sequence ID" value="GMF24341.1"/>
    <property type="molecule type" value="Genomic_DNA"/>
</dbReference>
<organism evidence="1 2">
    <name type="scientific">Phytophthora fragariaefolia</name>
    <dbReference type="NCBI Taxonomy" id="1490495"/>
    <lineage>
        <taxon>Eukaryota</taxon>
        <taxon>Sar</taxon>
        <taxon>Stramenopiles</taxon>
        <taxon>Oomycota</taxon>
        <taxon>Peronosporomycetes</taxon>
        <taxon>Peronosporales</taxon>
        <taxon>Peronosporaceae</taxon>
        <taxon>Phytophthora</taxon>
    </lineage>
</organism>
<comment type="caution">
    <text evidence="1">The sequence shown here is derived from an EMBL/GenBank/DDBJ whole genome shotgun (WGS) entry which is preliminary data.</text>
</comment>
<proteinExistence type="predicted"/>
<evidence type="ECO:0000313" key="2">
    <source>
        <dbReference type="Proteomes" id="UP001165121"/>
    </source>
</evidence>
<keyword evidence="2" id="KW-1185">Reference proteome</keyword>
<gene>
    <name evidence="1" type="ORF">Pfra01_000407100</name>
</gene>
<name>A0A9W6X0I6_9STRA</name>
<dbReference type="Proteomes" id="UP001165121">
    <property type="component" value="Unassembled WGS sequence"/>
</dbReference>